<sequence>AMSMRNNDNPRVFFDLSIGGEPAGRVVMELFSDVVPKTAENFRALCTGEKGTGSSGKALHYKGSTFHRVIKNFMIQGGDFTRGNGTGGESIYGEKFADEEFALKHEKPFMLSMANAGPNTNGSQFFITTVPTPHLDGKHVVFGQVLKGKGVVRAVENGVTDSGDKPEKAVVIEDCGQLQPGEDDGVSAGDGVPEFPDDYPIAEDAEGIEAEVVLEVATKMKGLGNDGFKAGDLATAVAKYSKALRYLNEYPAFDNVNDPEDKLRPQFVAVKVPVFLNRALCYLKQGKFAQAIQDCTFVIEMTDKEVTDKDLTKAYFRRGSAYRQSKANDKALEDLGKAKDLSPQDKGVLNEIALTKKAVSDQKNREKQMYSKLFA</sequence>
<proteinExistence type="predicted"/>
<gene>
    <name evidence="1" type="primary">CPR6</name>
    <name evidence="1" type="ORF">FBU59_002596</name>
</gene>
<reference evidence="1" key="1">
    <citation type="submission" date="2022-07" db="EMBL/GenBank/DDBJ databases">
        <title>Phylogenomic reconstructions and comparative analyses of Kickxellomycotina fungi.</title>
        <authorList>
            <person name="Reynolds N.K."/>
            <person name="Stajich J.E."/>
            <person name="Barry K."/>
            <person name="Grigoriev I.V."/>
            <person name="Crous P."/>
            <person name="Smith M.E."/>
        </authorList>
    </citation>
    <scope>NUCLEOTIDE SEQUENCE</scope>
    <source>
        <strain evidence="1">NRRL 5244</strain>
    </source>
</reference>
<protein>
    <submittedName>
        <fullName evidence="1">Peptidyl-prolyl cis-trans isomerase cpr6</fullName>
        <ecNumber evidence="1">5.2.1.8</ecNumber>
    </submittedName>
</protein>
<evidence type="ECO:0000313" key="1">
    <source>
        <dbReference type="EMBL" id="KAJ1944453.1"/>
    </source>
</evidence>
<name>A0ACC1JAQ9_9FUNG</name>
<dbReference type="EMBL" id="JANBPW010001456">
    <property type="protein sequence ID" value="KAJ1944453.1"/>
    <property type="molecule type" value="Genomic_DNA"/>
</dbReference>
<organism evidence="1 2">
    <name type="scientific">Linderina macrospora</name>
    <dbReference type="NCBI Taxonomy" id="4868"/>
    <lineage>
        <taxon>Eukaryota</taxon>
        <taxon>Fungi</taxon>
        <taxon>Fungi incertae sedis</taxon>
        <taxon>Zoopagomycota</taxon>
        <taxon>Kickxellomycotina</taxon>
        <taxon>Kickxellomycetes</taxon>
        <taxon>Kickxellales</taxon>
        <taxon>Kickxellaceae</taxon>
        <taxon>Linderina</taxon>
    </lineage>
</organism>
<dbReference type="EC" id="5.2.1.8" evidence="1"/>
<evidence type="ECO:0000313" key="2">
    <source>
        <dbReference type="Proteomes" id="UP001150603"/>
    </source>
</evidence>
<comment type="caution">
    <text evidence="1">The sequence shown here is derived from an EMBL/GenBank/DDBJ whole genome shotgun (WGS) entry which is preliminary data.</text>
</comment>
<dbReference type="Proteomes" id="UP001150603">
    <property type="component" value="Unassembled WGS sequence"/>
</dbReference>
<keyword evidence="1" id="KW-0413">Isomerase</keyword>
<accession>A0ACC1JAQ9</accession>
<feature type="non-terminal residue" evidence="1">
    <location>
        <position position="1"/>
    </location>
</feature>
<keyword evidence="2" id="KW-1185">Reference proteome</keyword>